<gene>
    <name evidence="1" type="ORF">LEP1GSC024_4624</name>
</gene>
<accession>M6Y205</accession>
<organism evidence="1 2">
    <name type="scientific">Leptospira noguchii str. 2001034031</name>
    <dbReference type="NCBI Taxonomy" id="1193053"/>
    <lineage>
        <taxon>Bacteria</taxon>
        <taxon>Pseudomonadati</taxon>
        <taxon>Spirochaetota</taxon>
        <taxon>Spirochaetia</taxon>
        <taxon>Leptospirales</taxon>
        <taxon>Leptospiraceae</taxon>
        <taxon>Leptospira</taxon>
    </lineage>
</organism>
<dbReference type="Proteomes" id="UP000012138">
    <property type="component" value="Unassembled WGS sequence"/>
</dbReference>
<dbReference type="EMBL" id="AKXB02000129">
    <property type="protein sequence ID" value="EMO88362.1"/>
    <property type="molecule type" value="Genomic_DNA"/>
</dbReference>
<protein>
    <submittedName>
        <fullName evidence="1">Uncharacterized protein</fullName>
    </submittedName>
</protein>
<name>M6Y205_9LEPT</name>
<evidence type="ECO:0000313" key="1">
    <source>
        <dbReference type="EMBL" id="EMO88362.1"/>
    </source>
</evidence>
<sequence>MEQVLAFLKKHWMKVFGLILVLIFNPVVCIGTGHREVVTNLGSVFDRILSEGINRSLR</sequence>
<dbReference type="RefSeq" id="WP_004419743.1">
    <property type="nucleotide sequence ID" value="NZ_AKXB02000129.1"/>
</dbReference>
<proteinExistence type="predicted"/>
<evidence type="ECO:0000313" key="2">
    <source>
        <dbReference type="Proteomes" id="UP000012138"/>
    </source>
</evidence>
<dbReference type="AlphaFoldDB" id="M6Y205"/>
<reference evidence="1 2" key="1">
    <citation type="submission" date="2013-01" db="EMBL/GenBank/DDBJ databases">
        <authorList>
            <person name="Harkins D.M."/>
            <person name="Durkin A.S."/>
            <person name="Brinkac L.M."/>
            <person name="Haft D.H."/>
            <person name="Selengut J.D."/>
            <person name="Sanka R."/>
            <person name="DePew J."/>
            <person name="Purushe J."/>
            <person name="Whelen A.C."/>
            <person name="Vinetz J.M."/>
            <person name="Sutton G.G."/>
            <person name="Nierman W.C."/>
            <person name="Fouts D.E."/>
        </authorList>
    </citation>
    <scope>NUCLEOTIDE SEQUENCE [LARGE SCALE GENOMIC DNA]</scope>
    <source>
        <strain evidence="1 2">2001034031</strain>
    </source>
</reference>
<comment type="caution">
    <text evidence="1">The sequence shown here is derived from an EMBL/GenBank/DDBJ whole genome shotgun (WGS) entry which is preliminary data.</text>
</comment>